<dbReference type="PANTHER" id="PTHR36504">
    <property type="entry name" value="LIPOPOLYSACCHARIDE EXPORT SYSTEM PROTEIN LPTA"/>
    <property type="match status" value="1"/>
</dbReference>
<dbReference type="GO" id="GO:0015920">
    <property type="term" value="P:lipopolysaccharide transport"/>
    <property type="evidence" value="ECO:0007669"/>
    <property type="project" value="UniProtKB-UniRule"/>
</dbReference>
<keyword evidence="3 4" id="KW-0574">Periplasm</keyword>
<dbReference type="GO" id="GO:0017089">
    <property type="term" value="F:glycolipid transfer activity"/>
    <property type="evidence" value="ECO:0007669"/>
    <property type="project" value="TreeGrafter"/>
</dbReference>
<feature type="compositionally biased region" description="Low complexity" evidence="5">
    <location>
        <begin position="182"/>
        <end position="206"/>
    </location>
</feature>
<comment type="subunit">
    <text evidence="4">Component of the lipopolysaccharide transport and assembly complex.</text>
</comment>
<dbReference type="HAMAP" id="MF_01914">
    <property type="entry name" value="LPS_assembly_LptA"/>
    <property type="match status" value="1"/>
</dbReference>
<dbReference type="InterPro" id="IPR052037">
    <property type="entry name" value="LPS_export_LptA"/>
</dbReference>
<dbReference type="EMBL" id="SGUG01000056">
    <property type="protein sequence ID" value="MDG0865173.1"/>
    <property type="molecule type" value="Genomic_DNA"/>
</dbReference>
<gene>
    <name evidence="4 7" type="primary">lptA</name>
    <name evidence="7" type="ORF">EXJ73_22180</name>
</gene>
<dbReference type="GO" id="GO:0001530">
    <property type="term" value="F:lipopolysaccharide binding"/>
    <property type="evidence" value="ECO:0007669"/>
    <property type="project" value="InterPro"/>
</dbReference>
<keyword evidence="2 4" id="KW-0732">Signal</keyword>
<reference evidence="7" key="1">
    <citation type="submission" date="2019-02" db="EMBL/GenBank/DDBJ databases">
        <title>Draft genome of the type strain Pelomonas aquatica CCUG 52575T.</title>
        <authorList>
            <person name="Gomila M."/>
            <person name="Lalucat J."/>
        </authorList>
    </citation>
    <scope>NUCLEOTIDE SEQUENCE</scope>
    <source>
        <strain evidence="7">CCUG 52575</strain>
    </source>
</reference>
<protein>
    <recommendedName>
        <fullName evidence="4">Lipopolysaccharide export system protein LptA</fullName>
    </recommendedName>
</protein>
<organism evidence="7 8">
    <name type="scientific">Pelomonas aquatica</name>
    <dbReference type="NCBI Taxonomy" id="431058"/>
    <lineage>
        <taxon>Bacteria</taxon>
        <taxon>Pseudomonadati</taxon>
        <taxon>Pseudomonadota</taxon>
        <taxon>Betaproteobacteria</taxon>
        <taxon>Burkholderiales</taxon>
        <taxon>Sphaerotilaceae</taxon>
        <taxon>Roseateles</taxon>
    </lineage>
</organism>
<comment type="similarity">
    <text evidence="4">Belongs to the LptA family.</text>
</comment>
<evidence type="ECO:0000256" key="2">
    <source>
        <dbReference type="ARBA" id="ARBA00022729"/>
    </source>
</evidence>
<dbReference type="Pfam" id="PF03968">
    <property type="entry name" value="LptD_N"/>
    <property type="match status" value="1"/>
</dbReference>
<comment type="caution">
    <text evidence="7">The sequence shown here is derived from an EMBL/GenBank/DDBJ whole genome shotgun (WGS) entry which is preliminary data.</text>
</comment>
<dbReference type="GO" id="GO:0009279">
    <property type="term" value="C:cell outer membrane"/>
    <property type="evidence" value="ECO:0007669"/>
    <property type="project" value="TreeGrafter"/>
</dbReference>
<dbReference type="InterPro" id="IPR005653">
    <property type="entry name" value="OstA-like_N"/>
</dbReference>
<evidence type="ECO:0000256" key="4">
    <source>
        <dbReference type="HAMAP-Rule" id="MF_01914"/>
    </source>
</evidence>
<dbReference type="Gene3D" id="2.60.450.10">
    <property type="entry name" value="Lipopolysaccharide (LPS) transport protein A like domain"/>
    <property type="match status" value="1"/>
</dbReference>
<dbReference type="PANTHER" id="PTHR36504:SF1">
    <property type="entry name" value="LIPOPOLYSACCHARIDE EXPORT SYSTEM PROTEIN LPTA"/>
    <property type="match status" value="1"/>
</dbReference>
<feature type="domain" description="Organic solvent tolerance-like N-terminal" evidence="6">
    <location>
        <begin position="46"/>
        <end position="157"/>
    </location>
</feature>
<feature type="signal peptide" evidence="4">
    <location>
        <begin position="1"/>
        <end position="28"/>
    </location>
</feature>
<dbReference type="RefSeq" id="WP_268152006.1">
    <property type="nucleotide sequence ID" value="NZ_JAPPUW010000014.1"/>
</dbReference>
<dbReference type="InterPro" id="IPR014340">
    <property type="entry name" value="LptA"/>
</dbReference>
<evidence type="ECO:0000256" key="1">
    <source>
        <dbReference type="ARBA" id="ARBA00022448"/>
    </source>
</evidence>
<keyword evidence="1 4" id="KW-0813">Transport</keyword>
<comment type="function">
    <text evidence="4">Involved in the assembly of lipopolysaccharide (LPS). Required for the translocation of LPS from the inner membrane to the outer membrane.</text>
</comment>
<feature type="chain" id="PRO_5041030047" description="Lipopolysaccharide export system protein LptA" evidence="4">
    <location>
        <begin position="29"/>
        <end position="214"/>
    </location>
</feature>
<dbReference type="NCBIfam" id="TIGR03002">
    <property type="entry name" value="outer_YhbN_LptA"/>
    <property type="match status" value="1"/>
</dbReference>
<evidence type="ECO:0000259" key="6">
    <source>
        <dbReference type="Pfam" id="PF03968"/>
    </source>
</evidence>
<feature type="region of interest" description="Disordered" evidence="5">
    <location>
        <begin position="180"/>
        <end position="214"/>
    </location>
</feature>
<dbReference type="GO" id="GO:0030288">
    <property type="term" value="C:outer membrane-bounded periplasmic space"/>
    <property type="evidence" value="ECO:0007669"/>
    <property type="project" value="TreeGrafter"/>
</dbReference>
<name>A0A9X4LKZ0_9BURK</name>
<dbReference type="AlphaFoldDB" id="A0A9X4LKZ0"/>
<evidence type="ECO:0000256" key="5">
    <source>
        <dbReference type="SAM" id="MobiDB-lite"/>
    </source>
</evidence>
<evidence type="ECO:0000256" key="3">
    <source>
        <dbReference type="ARBA" id="ARBA00022764"/>
    </source>
</evidence>
<evidence type="ECO:0000313" key="8">
    <source>
        <dbReference type="Proteomes" id="UP001152766"/>
    </source>
</evidence>
<dbReference type="Proteomes" id="UP001152766">
    <property type="component" value="Unassembled WGS sequence"/>
</dbReference>
<dbReference type="GO" id="GO:0043165">
    <property type="term" value="P:Gram-negative-bacterium-type cell outer membrane assembly"/>
    <property type="evidence" value="ECO:0007669"/>
    <property type="project" value="UniProtKB-UniRule"/>
</dbReference>
<sequence precursor="true">MACNFRASMLQRLPFLIAIALAAGPVLAEKADRLKPMVFTAEKQGRLDGVNQRTELFGNVIITKGSLVLHAEKVDVRETRDGYHQAYASGSSGQPVSFRQARDVPGEAIEGVADQLEYDTRTETVRFIGNATVRRTRGTTVADEVTGAVIVYDSRTEVFALEGGNASPNPNGRVRMVLMPRTQPDAPASAAASAPPATLPLQPSTTITPPRKPS</sequence>
<evidence type="ECO:0000313" key="7">
    <source>
        <dbReference type="EMBL" id="MDG0865173.1"/>
    </source>
</evidence>
<accession>A0A9X4LKZ0</accession>
<keyword evidence="8" id="KW-1185">Reference proteome</keyword>
<proteinExistence type="inferred from homology"/>
<comment type="subcellular location">
    <subcellularLocation>
        <location evidence="4">Periplasm</location>
    </subcellularLocation>
</comment>